<evidence type="ECO:0000313" key="1">
    <source>
        <dbReference type="EMBL" id="UXN68383.1"/>
    </source>
</evidence>
<dbReference type="SUPFAM" id="SSF52540">
    <property type="entry name" value="P-loop containing nucleoside triphosphate hydrolases"/>
    <property type="match status" value="1"/>
</dbReference>
<gene>
    <name evidence="1" type="ORF">N8A98_14050</name>
</gene>
<evidence type="ECO:0008006" key="3">
    <source>
        <dbReference type="Google" id="ProtNLM"/>
    </source>
</evidence>
<name>A0ABY6CE75_9HYPH</name>
<keyword evidence="2" id="KW-1185">Reference proteome</keyword>
<dbReference type="RefSeq" id="WP_262166215.1">
    <property type="nucleotide sequence ID" value="NZ_CP104965.1"/>
</dbReference>
<reference evidence="1 2" key="1">
    <citation type="submission" date="2022-09" db="EMBL/GenBank/DDBJ databases">
        <title>Interaction between co-microsymbionts with complementary sets of symbiotic genes in legume-rhizobium systems.</title>
        <authorList>
            <person name="Safronova V."/>
            <person name="Sazanova A."/>
            <person name="Afonin A."/>
            <person name="Chirak E."/>
        </authorList>
    </citation>
    <scope>NUCLEOTIDE SEQUENCE [LARGE SCALE GENOMIC DNA]</scope>
    <source>
        <strain evidence="1 2">A18/4-1</strain>
    </source>
</reference>
<dbReference type="PANTHER" id="PTHR10285">
    <property type="entry name" value="URIDINE KINASE"/>
    <property type="match status" value="1"/>
</dbReference>
<proteinExistence type="predicted"/>
<dbReference type="InterPro" id="IPR027417">
    <property type="entry name" value="P-loop_NTPase"/>
</dbReference>
<organism evidence="1 2">
    <name type="scientific">Devosia neptuniae</name>
    <dbReference type="NCBI Taxonomy" id="191302"/>
    <lineage>
        <taxon>Bacteria</taxon>
        <taxon>Pseudomonadati</taxon>
        <taxon>Pseudomonadota</taxon>
        <taxon>Alphaproteobacteria</taxon>
        <taxon>Hyphomicrobiales</taxon>
        <taxon>Devosiaceae</taxon>
        <taxon>Devosia</taxon>
    </lineage>
</organism>
<dbReference type="Gene3D" id="3.40.50.300">
    <property type="entry name" value="P-loop containing nucleotide triphosphate hydrolases"/>
    <property type="match status" value="1"/>
</dbReference>
<dbReference type="Proteomes" id="UP001061862">
    <property type="component" value="Chromosome"/>
</dbReference>
<sequence>MTPPTLDFDATITLVTQTSARFIAIDGLPVSGKSTLAERLEQTTGAQTISLDDFVRPEADWRGKVLPSFPFAYIRYDDFLAAVTSLAQHGHCTYYPYDWATGQASATARTITRDRPIIIEGVSSLHPALAPLYDLRLWVQSDASTTLTATLERGVGDWEHEWRDLFMPSVELYLQTNPSIRADYLIKGRGA</sequence>
<dbReference type="EMBL" id="CP104965">
    <property type="protein sequence ID" value="UXN68383.1"/>
    <property type="molecule type" value="Genomic_DNA"/>
</dbReference>
<evidence type="ECO:0000313" key="2">
    <source>
        <dbReference type="Proteomes" id="UP001061862"/>
    </source>
</evidence>
<protein>
    <recommendedName>
        <fullName evidence="3">Phosphoribulokinase/uridine kinase domain-containing protein</fullName>
    </recommendedName>
</protein>
<accession>A0ABY6CE75</accession>